<dbReference type="STRING" id="195105.CN97_20260"/>
<evidence type="ECO:0000313" key="1">
    <source>
        <dbReference type="EMBL" id="KFI27973.1"/>
    </source>
</evidence>
<organism evidence="1 2">
    <name type="scientific">Haematobacter massiliensis</name>
    <dbReference type="NCBI Taxonomy" id="195105"/>
    <lineage>
        <taxon>Bacteria</taxon>
        <taxon>Pseudomonadati</taxon>
        <taxon>Pseudomonadota</taxon>
        <taxon>Alphaproteobacteria</taxon>
        <taxon>Rhodobacterales</taxon>
        <taxon>Paracoccaceae</taxon>
        <taxon>Haematobacter</taxon>
    </lineage>
</organism>
<evidence type="ECO:0008006" key="3">
    <source>
        <dbReference type="Google" id="ProtNLM"/>
    </source>
</evidence>
<accession>A0A086Y123</accession>
<reference evidence="1 2" key="1">
    <citation type="submission" date="2014-03" db="EMBL/GenBank/DDBJ databases">
        <title>Genome of Haematobacter massiliensis CCUG 47968.</title>
        <authorList>
            <person name="Wang D."/>
            <person name="Wang G."/>
        </authorList>
    </citation>
    <scope>NUCLEOTIDE SEQUENCE [LARGE SCALE GENOMIC DNA]</scope>
    <source>
        <strain evidence="1 2">CCUG 47968</strain>
    </source>
</reference>
<keyword evidence="2" id="KW-1185">Reference proteome</keyword>
<proteinExistence type="predicted"/>
<gene>
    <name evidence="1" type="ORF">CN97_20260</name>
</gene>
<protein>
    <recommendedName>
        <fullName evidence="3">DUF3035 domain-containing protein</fullName>
    </recommendedName>
</protein>
<dbReference type="Pfam" id="PF11233">
    <property type="entry name" value="DUF3035"/>
    <property type="match status" value="1"/>
</dbReference>
<comment type="caution">
    <text evidence="1">The sequence shown here is derived from an EMBL/GenBank/DDBJ whole genome shotgun (WGS) entry which is preliminary data.</text>
</comment>
<dbReference type="EMBL" id="JGYG01000009">
    <property type="protein sequence ID" value="KFI27973.1"/>
    <property type="molecule type" value="Genomic_DNA"/>
</dbReference>
<name>A0A086Y123_9RHOB</name>
<sequence>MERGMIQAGRNRAGRLVLVLAAACGLAACGNGKLIQLRSETRSPDEFAILPTKPLDIPAGQANLTALPVPTPGGANRTDPTPLADATAVLGGNAGAVERQGTGGDAALLAQAGRYGADPAIRQDLAIADAEFRKDEGPLLLERMSRTTTYFKVYAPYALNQQAEISRWRARGVPTVTAPPPPAD</sequence>
<evidence type="ECO:0000313" key="2">
    <source>
        <dbReference type="Proteomes" id="UP000028826"/>
    </source>
</evidence>
<dbReference type="eggNOG" id="ENOG50319MP">
    <property type="taxonomic scope" value="Bacteria"/>
</dbReference>
<dbReference type="AlphaFoldDB" id="A0A086Y123"/>
<dbReference type="InterPro" id="IPR021395">
    <property type="entry name" value="DUF3035"/>
</dbReference>
<dbReference type="PROSITE" id="PS51257">
    <property type="entry name" value="PROKAR_LIPOPROTEIN"/>
    <property type="match status" value="1"/>
</dbReference>
<dbReference type="Proteomes" id="UP000028826">
    <property type="component" value="Unassembled WGS sequence"/>
</dbReference>